<evidence type="ECO:0000256" key="1">
    <source>
        <dbReference type="ARBA" id="ARBA00004123"/>
    </source>
</evidence>
<name>A0A8H5TYB2_9HYPO</name>
<evidence type="ECO:0008006" key="10">
    <source>
        <dbReference type="Google" id="ProtNLM"/>
    </source>
</evidence>
<sequence length="904" mass="102813">MTERLERTVSALVDKLDSKLDEIAVSSNNSRDSVVAVPVPSAELDPAPVFLIRDAATDAGVHSPEQAIVQTGPQPDVISTGLVSLQTAHSLLGLFHIHYGRWVRFPENVPTDRLLQQVRKSPLLLCSIFLISVRHTSQNLADRLAPRLFEESKRLITTSLLEVPQTLEFFQAVLILSLWSTTIGQVPLSIDSWLLTGYAIQQALASPHFMEVIRPGSSQHIDDALDAWCLWNHLCVAHLQYCVGTRRHSLLTQAQVDQCVGFVKSNEVNNYEARMGAEVQLYWIIYNKCGIAQVDLAGTKLALQAWQQDWMVLFHEPRSQFLQMGFHFAHLLAHCQSLKSPKSVMHSSVLKEMINHSKIIINLAIDTTDDRTRHLTDHIYHILSFSALTLCRIVHTYESKLRAANYDTTELDNIVFKLINWFKTIGLPCHAAHILGDIVYAQFQKLRPEFQPSTPIVSRILSENPGADYNSEELLLPPDLSFLYPNFIGSEMFDADDEYFSPAKFYDETRPPIHCLAPLAALSRRWQPLIEGASFRELKLNSESVFHAIENNILTPRRLSYLRRVDYAFPPPDEEHPPTVGPEIDTGFMPLLRLLAQIPLQEEPLVDFNVNIPWAPRGPSHLSKLEDHVEDNFEELNPCLPELPMIRRFCLARGFDRFFYSPRSFCLIVGTMSRLGLLTLRLMSERGPKNVLNERNELARSLNDLPPSIHQFDLDYYVNPRLLWDAMSLEPTEEDILSRELCKFSQREGLKDFSFGGSIEPTIFWPPKSDTAEEPHWPSLKAFELTPSDVSPSGKRLVVRNVWRSPDSWHPMFPVDDVANEYFTAAARCVSRMPKAEYLSIELKDSWSTTLVFCTGYPNDPEEPMLRLSGGGGAKISEETEKEWRKTAEIHNLKFSMEVDEKDD</sequence>
<keyword evidence="3" id="KW-0862">Zinc</keyword>
<comment type="subcellular location">
    <subcellularLocation>
        <location evidence="1">Nucleus</location>
    </subcellularLocation>
</comment>
<evidence type="ECO:0000256" key="7">
    <source>
        <dbReference type="ARBA" id="ARBA00023242"/>
    </source>
</evidence>
<dbReference type="CDD" id="cd12148">
    <property type="entry name" value="fungal_TF_MHR"/>
    <property type="match status" value="1"/>
</dbReference>
<keyword evidence="6" id="KW-0804">Transcription</keyword>
<evidence type="ECO:0000256" key="6">
    <source>
        <dbReference type="ARBA" id="ARBA00023163"/>
    </source>
</evidence>
<evidence type="ECO:0000313" key="8">
    <source>
        <dbReference type="EMBL" id="KAF5677862.1"/>
    </source>
</evidence>
<evidence type="ECO:0000313" key="9">
    <source>
        <dbReference type="Proteomes" id="UP000562682"/>
    </source>
</evidence>
<dbReference type="GO" id="GO:0000976">
    <property type="term" value="F:transcription cis-regulatory region binding"/>
    <property type="evidence" value="ECO:0007669"/>
    <property type="project" value="TreeGrafter"/>
</dbReference>
<proteinExistence type="predicted"/>
<gene>
    <name evidence="8" type="ORF">FDENT_9114</name>
</gene>
<organism evidence="8 9">
    <name type="scientific">Fusarium denticulatum</name>
    <dbReference type="NCBI Taxonomy" id="48507"/>
    <lineage>
        <taxon>Eukaryota</taxon>
        <taxon>Fungi</taxon>
        <taxon>Dikarya</taxon>
        <taxon>Ascomycota</taxon>
        <taxon>Pezizomycotina</taxon>
        <taxon>Sordariomycetes</taxon>
        <taxon>Hypocreomycetidae</taxon>
        <taxon>Hypocreales</taxon>
        <taxon>Nectriaceae</taxon>
        <taxon>Fusarium</taxon>
        <taxon>Fusarium fujikuroi species complex</taxon>
    </lineage>
</organism>
<keyword evidence="4" id="KW-0805">Transcription regulation</keyword>
<evidence type="ECO:0000256" key="2">
    <source>
        <dbReference type="ARBA" id="ARBA00022723"/>
    </source>
</evidence>
<protein>
    <recommendedName>
        <fullName evidence="10">Transcription factor domain-containing protein</fullName>
    </recommendedName>
</protein>
<dbReference type="PANTHER" id="PTHR31845:SF34">
    <property type="entry name" value="TRANSCRIPTIONAL ACTIVATOR OF PROTEASES PRTT"/>
    <property type="match status" value="1"/>
</dbReference>
<dbReference type="PANTHER" id="PTHR31845">
    <property type="entry name" value="FINGER DOMAIN PROTEIN, PUTATIVE-RELATED"/>
    <property type="match status" value="1"/>
</dbReference>
<reference evidence="8 9" key="1">
    <citation type="submission" date="2020-05" db="EMBL/GenBank/DDBJ databases">
        <title>Identification and distribution of gene clusters putatively required for synthesis of sphingolipid metabolism inhibitors in phylogenetically diverse species of the filamentous fungus Fusarium.</title>
        <authorList>
            <person name="Kim H.-S."/>
            <person name="Busman M."/>
            <person name="Brown D.W."/>
            <person name="Divon H."/>
            <person name="Uhlig S."/>
            <person name="Proctor R.H."/>
        </authorList>
    </citation>
    <scope>NUCLEOTIDE SEQUENCE [LARGE SCALE GENOMIC DNA]</scope>
    <source>
        <strain evidence="8 9">NRRL 25311</strain>
    </source>
</reference>
<keyword evidence="7" id="KW-0539">Nucleus</keyword>
<dbReference type="AlphaFoldDB" id="A0A8H5TYB2"/>
<dbReference type="GO" id="GO:0005634">
    <property type="term" value="C:nucleus"/>
    <property type="evidence" value="ECO:0007669"/>
    <property type="project" value="UniProtKB-SubCell"/>
</dbReference>
<evidence type="ECO:0000256" key="3">
    <source>
        <dbReference type="ARBA" id="ARBA00022833"/>
    </source>
</evidence>
<dbReference type="GO" id="GO:0046872">
    <property type="term" value="F:metal ion binding"/>
    <property type="evidence" value="ECO:0007669"/>
    <property type="project" value="UniProtKB-KW"/>
</dbReference>
<evidence type="ECO:0000256" key="4">
    <source>
        <dbReference type="ARBA" id="ARBA00023015"/>
    </source>
</evidence>
<dbReference type="InterPro" id="IPR051089">
    <property type="entry name" value="prtT"/>
</dbReference>
<dbReference type="GO" id="GO:0000981">
    <property type="term" value="F:DNA-binding transcription factor activity, RNA polymerase II-specific"/>
    <property type="evidence" value="ECO:0007669"/>
    <property type="project" value="TreeGrafter"/>
</dbReference>
<keyword evidence="2" id="KW-0479">Metal-binding</keyword>
<comment type="caution">
    <text evidence="8">The sequence shown here is derived from an EMBL/GenBank/DDBJ whole genome shotgun (WGS) entry which is preliminary data.</text>
</comment>
<dbReference type="EMBL" id="JAAOAK010000274">
    <property type="protein sequence ID" value="KAF5677862.1"/>
    <property type="molecule type" value="Genomic_DNA"/>
</dbReference>
<accession>A0A8H5TYB2</accession>
<dbReference type="Proteomes" id="UP000562682">
    <property type="component" value="Unassembled WGS sequence"/>
</dbReference>
<keyword evidence="9" id="KW-1185">Reference proteome</keyword>
<evidence type="ECO:0000256" key="5">
    <source>
        <dbReference type="ARBA" id="ARBA00023125"/>
    </source>
</evidence>
<keyword evidence="5" id="KW-0238">DNA-binding</keyword>